<name>A0A813GL46_POLGL</name>
<gene>
    <name evidence="2" type="ORF">PGLA1383_LOCUS41948</name>
    <name evidence="3" type="ORF">PGLA2088_LOCUS1561</name>
</gene>
<organism evidence="2 4">
    <name type="scientific">Polarella glacialis</name>
    <name type="common">Dinoflagellate</name>
    <dbReference type="NCBI Taxonomy" id="89957"/>
    <lineage>
        <taxon>Eukaryota</taxon>
        <taxon>Sar</taxon>
        <taxon>Alveolata</taxon>
        <taxon>Dinophyceae</taxon>
        <taxon>Suessiales</taxon>
        <taxon>Suessiaceae</taxon>
        <taxon>Polarella</taxon>
    </lineage>
</organism>
<dbReference type="EMBL" id="CAJNNV010028505">
    <property type="protein sequence ID" value="CAE8624844.1"/>
    <property type="molecule type" value="Genomic_DNA"/>
</dbReference>
<keyword evidence="1" id="KW-0175">Coiled coil</keyword>
<accession>A0A813GL46</accession>
<dbReference type="EMBL" id="CAJNNW010001223">
    <property type="protein sequence ID" value="CAE8636100.1"/>
    <property type="molecule type" value="Genomic_DNA"/>
</dbReference>
<keyword evidence="4" id="KW-1185">Reference proteome</keyword>
<comment type="caution">
    <text evidence="2">The sequence shown here is derived from an EMBL/GenBank/DDBJ whole genome shotgun (WGS) entry which is preliminary data.</text>
</comment>
<evidence type="ECO:0000313" key="4">
    <source>
        <dbReference type="Proteomes" id="UP000654075"/>
    </source>
</evidence>
<dbReference type="Proteomes" id="UP000626109">
    <property type="component" value="Unassembled WGS sequence"/>
</dbReference>
<reference evidence="2" key="1">
    <citation type="submission" date="2021-02" db="EMBL/GenBank/DDBJ databases">
        <authorList>
            <person name="Dougan E. K."/>
            <person name="Rhodes N."/>
            <person name="Thang M."/>
            <person name="Chan C."/>
        </authorList>
    </citation>
    <scope>NUCLEOTIDE SEQUENCE</scope>
</reference>
<sequence length="348" mass="37518">MASKSWSGGSADQAASGCWQQEWCQWWQCGHCHGYTKSPGKKCNRCGIKKSWAQIVSDGAGQQHAPRWNNNGWHHHATPTQHKPSEAPQMRAEFAPPMAPQRATLGTQEHLATTIKSLEAAFAVVPQGDSFDSIRKEITDKISFVKRSVTQSKPVGAQLDSCRSAAQRAESRKANAEAAIAAAQKQWEEAEADHMRLVIELSQLESQVAPSQPTLPANSVETMVSALTNVLADMKSSAAVSPELIADAENHMALLLSGIQEIARMAQTTAAAQAAPGAATTGCPDALMESEDANAALAASALILTSTDPYDPQPRRTAIRAKIRSERRGFTAPCHQQFQHVRNRPTAV</sequence>
<proteinExistence type="predicted"/>
<feature type="coiled-coil region" evidence="1">
    <location>
        <begin position="159"/>
        <end position="207"/>
    </location>
</feature>
<evidence type="ECO:0000256" key="1">
    <source>
        <dbReference type="SAM" id="Coils"/>
    </source>
</evidence>
<dbReference type="AlphaFoldDB" id="A0A813GL46"/>
<protein>
    <submittedName>
        <fullName evidence="2">Uncharacterized protein</fullName>
    </submittedName>
</protein>
<evidence type="ECO:0000313" key="2">
    <source>
        <dbReference type="EMBL" id="CAE8624844.1"/>
    </source>
</evidence>
<evidence type="ECO:0000313" key="3">
    <source>
        <dbReference type="EMBL" id="CAE8636100.1"/>
    </source>
</evidence>
<dbReference type="Proteomes" id="UP000654075">
    <property type="component" value="Unassembled WGS sequence"/>
</dbReference>